<proteinExistence type="predicted"/>
<accession>A0ACC0C1R1</accession>
<protein>
    <submittedName>
        <fullName evidence="1">Uncharacterized protein</fullName>
    </submittedName>
</protein>
<evidence type="ECO:0000313" key="1">
    <source>
        <dbReference type="EMBL" id="KAI5678835.1"/>
    </source>
</evidence>
<dbReference type="EMBL" id="CM044702">
    <property type="protein sequence ID" value="KAI5678835.1"/>
    <property type="molecule type" value="Genomic_DNA"/>
</dbReference>
<comment type="caution">
    <text evidence="1">The sequence shown here is derived from an EMBL/GenBank/DDBJ whole genome shotgun (WGS) entry which is preliminary data.</text>
</comment>
<name>A0ACC0C1R1_CATRO</name>
<keyword evidence="2" id="KW-1185">Reference proteome</keyword>
<sequence>MFALQSRMSGASVGCSQPCPGRAPLRRCKNRGEKKNVIFIDADIDSFDNVIIIDVPESSKRTHQPSNVLRKDRKHQSTRPRAGVIFLDDDDNTDHHFGNGGVNNNVQNDVNLDTGTSSSMQSRRKSGGLGNSSETVGDECQFIRENAPPVKLSKCKRTYSGKSSARNRYGLGTDSDSCPSESDFPDCELMEDSFGRVREQWEKASSRRKTDTRNGRSGIGDADVIFKNSPRNVDAVNDCGQHEETSFNGKNGEEKEPPPHSVPRENVNSSCDHHYGKQTCKEDDGCGLESILKTPLPRDEDDPHSGNAFAEGPSCNAKFFNSSHFGGVSSSFREEQCPKEPSSFTCQEKTGQVNHVEKDFQDRPRTVPGEPCLSKEDSYAAKANLSEPFISHLKDFVRSQRGRTGSSSEDTEKIHQKTSSIFSAEKEIASERTSTFESGLSAKNVSHTSSPNIVEDGLVHGRTSLQKNSSRGMESGDGNVCFLDNFQHSHKNPFVFSNMDGLQTGETVKSTDNSQQKNEKHDLLEGKVGEAGANVEDCMISEREKLKETDEYKRAIEEEWASRQRALQIQAEEAQRLRRLQKRKKAESMRLLDMERRQKQRVEEIRETQKKDEENMNMKEVIRAQVRQELHQLEVRCLDMTSLLQGLGIFISNAVKPSPDEVRSAYKRALLTFHPDRASRFDIRQQVEAEEKFKLISRMKEKFLPT</sequence>
<dbReference type="Proteomes" id="UP001060085">
    <property type="component" value="Linkage Group LG02"/>
</dbReference>
<organism evidence="1 2">
    <name type="scientific">Catharanthus roseus</name>
    <name type="common">Madagascar periwinkle</name>
    <name type="synonym">Vinca rosea</name>
    <dbReference type="NCBI Taxonomy" id="4058"/>
    <lineage>
        <taxon>Eukaryota</taxon>
        <taxon>Viridiplantae</taxon>
        <taxon>Streptophyta</taxon>
        <taxon>Embryophyta</taxon>
        <taxon>Tracheophyta</taxon>
        <taxon>Spermatophyta</taxon>
        <taxon>Magnoliopsida</taxon>
        <taxon>eudicotyledons</taxon>
        <taxon>Gunneridae</taxon>
        <taxon>Pentapetalae</taxon>
        <taxon>asterids</taxon>
        <taxon>lamiids</taxon>
        <taxon>Gentianales</taxon>
        <taxon>Apocynaceae</taxon>
        <taxon>Rauvolfioideae</taxon>
        <taxon>Vinceae</taxon>
        <taxon>Catharanthinae</taxon>
        <taxon>Catharanthus</taxon>
    </lineage>
</organism>
<reference evidence="2" key="1">
    <citation type="journal article" date="2023" name="Nat. Plants">
        <title>Single-cell RNA sequencing provides a high-resolution roadmap for understanding the multicellular compartmentation of specialized metabolism.</title>
        <authorList>
            <person name="Sun S."/>
            <person name="Shen X."/>
            <person name="Li Y."/>
            <person name="Li Y."/>
            <person name="Wang S."/>
            <person name="Li R."/>
            <person name="Zhang H."/>
            <person name="Shen G."/>
            <person name="Guo B."/>
            <person name="Wei J."/>
            <person name="Xu J."/>
            <person name="St-Pierre B."/>
            <person name="Chen S."/>
            <person name="Sun C."/>
        </authorList>
    </citation>
    <scope>NUCLEOTIDE SEQUENCE [LARGE SCALE GENOMIC DNA]</scope>
</reference>
<gene>
    <name evidence="1" type="ORF">M9H77_09785</name>
</gene>
<evidence type="ECO:0000313" key="2">
    <source>
        <dbReference type="Proteomes" id="UP001060085"/>
    </source>
</evidence>